<dbReference type="GO" id="GO:0045490">
    <property type="term" value="P:pectin catabolic process"/>
    <property type="evidence" value="ECO:0007669"/>
    <property type="project" value="TreeGrafter"/>
</dbReference>
<dbReference type="SUPFAM" id="SSF51445">
    <property type="entry name" value="(Trans)glycosidases"/>
    <property type="match status" value="1"/>
</dbReference>
<accession>A0A939JLJ2</accession>
<dbReference type="InterPro" id="IPR006311">
    <property type="entry name" value="TAT_signal"/>
</dbReference>
<feature type="chain" id="PRO_5038167579" description="Arabinogalactan endo-beta-1,4-galactanase" evidence="6">
    <location>
        <begin position="30"/>
        <end position="375"/>
    </location>
</feature>
<feature type="signal peptide" evidence="6">
    <location>
        <begin position="1"/>
        <end position="29"/>
    </location>
</feature>
<comment type="catalytic activity">
    <reaction evidence="1 6">
        <text>The enzyme specifically hydrolyzes (1-&gt;4)-beta-D-galactosidic linkages in type I arabinogalactans.</text>
        <dbReference type="EC" id="3.2.1.89"/>
    </reaction>
</comment>
<dbReference type="PANTHER" id="PTHR34983:SF1">
    <property type="entry name" value="ARABINOGALACTAN ENDO-BETA-1,4-GALACTANASE A"/>
    <property type="match status" value="1"/>
</dbReference>
<reference evidence="7" key="1">
    <citation type="submission" date="2021-03" db="EMBL/GenBank/DDBJ databases">
        <title>Streptomyces poriferae sp. nov., a novel marine sponge-derived Actinobacteria species with anti-MRSA activity.</title>
        <authorList>
            <person name="Sandoval-Powers M."/>
            <person name="Kralova S."/>
            <person name="Nguyen G.-S."/>
            <person name="Fawwal D."/>
            <person name="Degnes K."/>
            <person name="Klinkenberg G."/>
            <person name="Sletta H."/>
            <person name="Wentzel A."/>
            <person name="Liles M.R."/>
        </authorList>
    </citation>
    <scope>NUCLEOTIDE SEQUENCE</scope>
    <source>
        <strain evidence="7">DSM 41794</strain>
    </source>
</reference>
<proteinExistence type="inferred from homology"/>
<dbReference type="EC" id="3.2.1.89" evidence="3 6"/>
<keyword evidence="8" id="KW-1185">Reference proteome</keyword>
<dbReference type="Proteomes" id="UP000664167">
    <property type="component" value="Unassembled WGS sequence"/>
</dbReference>
<evidence type="ECO:0000256" key="2">
    <source>
        <dbReference type="ARBA" id="ARBA00010687"/>
    </source>
</evidence>
<keyword evidence="5 6" id="KW-0326">Glycosidase</keyword>
<keyword evidence="6" id="KW-0732">Signal</keyword>
<evidence type="ECO:0000256" key="6">
    <source>
        <dbReference type="RuleBase" id="RU361192"/>
    </source>
</evidence>
<comment type="caution">
    <text evidence="7">The sequence shown here is derived from an EMBL/GenBank/DDBJ whole genome shotgun (WGS) entry which is preliminary data.</text>
</comment>
<gene>
    <name evidence="7" type="ORF">J0695_34915</name>
</gene>
<dbReference type="GO" id="GO:0031218">
    <property type="term" value="F:arabinogalactan endo-1,4-beta-galactosidase activity"/>
    <property type="evidence" value="ECO:0007669"/>
    <property type="project" value="UniProtKB-EC"/>
</dbReference>
<dbReference type="PROSITE" id="PS51318">
    <property type="entry name" value="TAT"/>
    <property type="match status" value="1"/>
</dbReference>
<sequence>MRRRTLLKAAAASVAAPALLTATAGSASAATSLSVRGIDISSLPKSEALGGVYYSTSGTKTDAVQLMSTAGISHARLKVWVNPADGYNNEAHILPLAVRLKAKGIKLLVDFHYSDTWCDPANQAKPAAWANYTVAQLSTAVYNHTADVLGALVAQGTPADLVQIGNETDGGVLWPTGNWDNLDNLATFLKSGISAAKATTPGVRTILHLSNGGTQSLYTWFFDNMKSRGVAWDVIGMSFYPYWHGALTDLAANLAYVTARYGTPALVAETAYPWTLTDKDGFANLVNASSQLTSGYPATSAGQNAWVRAVADTVAATPNGMGLGYVYWEGFWTAVTGNGWDPTNASSGNNWENQALFDYSSKALPALASIGSYRA</sequence>
<name>A0A939JLJ2_9ACTN</name>
<evidence type="ECO:0000256" key="4">
    <source>
        <dbReference type="ARBA" id="ARBA00022801"/>
    </source>
</evidence>
<evidence type="ECO:0000313" key="8">
    <source>
        <dbReference type="Proteomes" id="UP000664167"/>
    </source>
</evidence>
<keyword evidence="4 6" id="KW-0378">Hydrolase</keyword>
<evidence type="ECO:0000313" key="7">
    <source>
        <dbReference type="EMBL" id="MBO0516917.1"/>
    </source>
</evidence>
<dbReference type="Gene3D" id="3.20.20.80">
    <property type="entry name" value="Glycosidases"/>
    <property type="match status" value="1"/>
</dbReference>
<dbReference type="EMBL" id="JAFLRJ010000471">
    <property type="protein sequence ID" value="MBO0516917.1"/>
    <property type="molecule type" value="Genomic_DNA"/>
</dbReference>
<dbReference type="PANTHER" id="PTHR34983">
    <property type="entry name" value="ARABINOGALACTAN ENDO-BETA-1,4-GALACTANASE A"/>
    <property type="match status" value="1"/>
</dbReference>
<dbReference type="InterPro" id="IPR011683">
    <property type="entry name" value="Glyco_hydro_53"/>
</dbReference>
<dbReference type="AlphaFoldDB" id="A0A939JLJ2"/>
<evidence type="ECO:0000256" key="3">
    <source>
        <dbReference type="ARBA" id="ARBA00012556"/>
    </source>
</evidence>
<organism evidence="7 8">
    <name type="scientific">Streptomyces beijiangensis</name>
    <dbReference type="NCBI Taxonomy" id="163361"/>
    <lineage>
        <taxon>Bacteria</taxon>
        <taxon>Bacillati</taxon>
        <taxon>Actinomycetota</taxon>
        <taxon>Actinomycetes</taxon>
        <taxon>Kitasatosporales</taxon>
        <taxon>Streptomycetaceae</taxon>
        <taxon>Streptomyces</taxon>
    </lineage>
</organism>
<evidence type="ECO:0000256" key="1">
    <source>
        <dbReference type="ARBA" id="ARBA00001695"/>
    </source>
</evidence>
<dbReference type="Pfam" id="PF07745">
    <property type="entry name" value="Glyco_hydro_53"/>
    <property type="match status" value="1"/>
</dbReference>
<dbReference type="InterPro" id="IPR017853">
    <property type="entry name" value="GH"/>
</dbReference>
<protein>
    <recommendedName>
        <fullName evidence="3 6">Arabinogalactan endo-beta-1,4-galactanase</fullName>
        <ecNumber evidence="3 6">3.2.1.89</ecNumber>
    </recommendedName>
</protein>
<evidence type="ECO:0000256" key="5">
    <source>
        <dbReference type="ARBA" id="ARBA00023295"/>
    </source>
</evidence>
<dbReference type="RefSeq" id="WP_206968785.1">
    <property type="nucleotide sequence ID" value="NZ_BAAAJJ010000009.1"/>
</dbReference>
<dbReference type="GO" id="GO:0015926">
    <property type="term" value="F:glucosidase activity"/>
    <property type="evidence" value="ECO:0007669"/>
    <property type="project" value="InterPro"/>
</dbReference>
<comment type="similarity">
    <text evidence="2 6">Belongs to the glycosyl hydrolase 53 family.</text>
</comment>